<feature type="compositionally biased region" description="Polar residues" evidence="1">
    <location>
        <begin position="284"/>
        <end position="299"/>
    </location>
</feature>
<dbReference type="STRING" id="41688.A0A2N3NHI4"/>
<evidence type="ECO:0000259" key="2">
    <source>
        <dbReference type="PROSITE" id="PS50108"/>
    </source>
</evidence>
<evidence type="ECO:0000256" key="1">
    <source>
        <dbReference type="SAM" id="MobiDB-lite"/>
    </source>
</evidence>
<accession>A0A2N3NHI4</accession>
<feature type="region of interest" description="Disordered" evidence="1">
    <location>
        <begin position="95"/>
        <end position="121"/>
    </location>
</feature>
<feature type="domain" description="CRIB" evidence="2">
    <location>
        <begin position="241"/>
        <end position="254"/>
    </location>
</feature>
<name>A0A2N3NHI4_9PEZI</name>
<feature type="region of interest" description="Disordered" evidence="1">
    <location>
        <begin position="142"/>
        <end position="207"/>
    </location>
</feature>
<feature type="region of interest" description="Disordered" evidence="1">
    <location>
        <begin position="22"/>
        <end position="74"/>
    </location>
</feature>
<evidence type="ECO:0000313" key="4">
    <source>
        <dbReference type="Proteomes" id="UP000233524"/>
    </source>
</evidence>
<organism evidence="3 4">
    <name type="scientific">Lomentospora prolificans</name>
    <dbReference type="NCBI Taxonomy" id="41688"/>
    <lineage>
        <taxon>Eukaryota</taxon>
        <taxon>Fungi</taxon>
        <taxon>Dikarya</taxon>
        <taxon>Ascomycota</taxon>
        <taxon>Pezizomycotina</taxon>
        <taxon>Sordariomycetes</taxon>
        <taxon>Hypocreomycetidae</taxon>
        <taxon>Microascales</taxon>
        <taxon>Microascaceae</taxon>
        <taxon>Lomentospora</taxon>
    </lineage>
</organism>
<keyword evidence="4" id="KW-1185">Reference proteome</keyword>
<dbReference type="InterPro" id="IPR000095">
    <property type="entry name" value="CRIB_dom"/>
</dbReference>
<dbReference type="InParanoid" id="A0A2N3NHI4"/>
<proteinExistence type="predicted"/>
<dbReference type="Proteomes" id="UP000233524">
    <property type="component" value="Unassembled WGS sequence"/>
</dbReference>
<feature type="compositionally biased region" description="Low complexity" evidence="1">
    <location>
        <begin position="142"/>
        <end position="154"/>
    </location>
</feature>
<dbReference type="VEuPathDB" id="FungiDB:jhhlp_001188"/>
<comment type="caution">
    <text evidence="3">The sequence shown here is derived from an EMBL/GenBank/DDBJ whole genome shotgun (WGS) entry which is preliminary data.</text>
</comment>
<dbReference type="OrthoDB" id="5237293at2759"/>
<evidence type="ECO:0000313" key="3">
    <source>
        <dbReference type="EMBL" id="PKS11894.1"/>
    </source>
</evidence>
<feature type="region of interest" description="Disordered" evidence="1">
    <location>
        <begin position="280"/>
        <end position="301"/>
    </location>
</feature>
<protein>
    <recommendedName>
        <fullName evidence="2">CRIB domain-containing protein</fullName>
    </recommendedName>
</protein>
<dbReference type="PROSITE" id="PS50108">
    <property type="entry name" value="CRIB"/>
    <property type="match status" value="1"/>
</dbReference>
<feature type="compositionally biased region" description="Low complexity" evidence="1">
    <location>
        <begin position="181"/>
        <end position="192"/>
    </location>
</feature>
<dbReference type="EMBL" id="NLAX01000004">
    <property type="protein sequence ID" value="PKS11894.1"/>
    <property type="molecule type" value="Genomic_DNA"/>
</dbReference>
<sequence>MWAAAAPLPYYSAYKDTKEKVKAKKKAEREAAKDGTSLSHALETFSSGAEASRPTTSATTSAANNPLPPTPNIAADLLEPAVEGPPSPRRLRALSNKVKQASSAEKHRSHHPSLSTSSALYHPSNADRPAWDQVIDNITLSRRSSGRSTTSSMPSRERPDSVQILGKAIFSRKGRLRRESSANSSSSSSLYSGELQMDGPAAQGNKDHFIPAIFGRRKAAKSDPYGDLGMPAMPPSGKPLISGPYNFQHVTHTRRDHLPTLQRSSRMELVAEFSTLKANPHPNDISSESSYTVGNTYTESEPHTRIAMNRPTLRTRHTAPNAGPRRLVKASKSQENLRAIHPTPRPQISDHRVRRITISSAPDPATTIVEPAVYPVRKLRSFRDYHS</sequence>
<feature type="compositionally biased region" description="Polar residues" evidence="1">
    <location>
        <begin position="36"/>
        <end position="49"/>
    </location>
</feature>
<feature type="compositionally biased region" description="Low complexity" evidence="1">
    <location>
        <begin position="51"/>
        <end position="63"/>
    </location>
</feature>
<reference evidence="3 4" key="1">
    <citation type="journal article" date="2017" name="G3 (Bethesda)">
        <title>First Draft Genome Sequence of the Pathogenic Fungus Lomentospora prolificans (Formerly Scedosporium prolificans).</title>
        <authorList>
            <person name="Luo R."/>
            <person name="Zimin A."/>
            <person name="Workman R."/>
            <person name="Fan Y."/>
            <person name="Pertea G."/>
            <person name="Grossman N."/>
            <person name="Wear M.P."/>
            <person name="Jia B."/>
            <person name="Miller H."/>
            <person name="Casadevall A."/>
            <person name="Timp W."/>
            <person name="Zhang S.X."/>
            <person name="Salzberg S.L."/>
        </authorList>
    </citation>
    <scope>NUCLEOTIDE SEQUENCE [LARGE SCALE GENOMIC DNA]</scope>
    <source>
        <strain evidence="3 4">JHH-5317</strain>
    </source>
</reference>
<dbReference type="AlphaFoldDB" id="A0A2N3NHI4"/>
<gene>
    <name evidence="3" type="ORF">jhhlp_001188</name>
</gene>